<gene>
    <name evidence="3" type="ORF">HF519_20200</name>
</gene>
<dbReference type="GO" id="GO:0016787">
    <property type="term" value="F:hydrolase activity"/>
    <property type="evidence" value="ECO:0007669"/>
    <property type="project" value="UniProtKB-KW"/>
</dbReference>
<feature type="region of interest" description="Disordered" evidence="1">
    <location>
        <begin position="1"/>
        <end position="47"/>
    </location>
</feature>
<organism evidence="3 4">
    <name type="scientific">Pseudonocardia bannensis</name>
    <dbReference type="NCBI Taxonomy" id="630973"/>
    <lineage>
        <taxon>Bacteria</taxon>
        <taxon>Bacillati</taxon>
        <taxon>Actinomycetota</taxon>
        <taxon>Actinomycetes</taxon>
        <taxon>Pseudonocardiales</taxon>
        <taxon>Pseudonocardiaceae</taxon>
        <taxon>Pseudonocardia</taxon>
    </lineage>
</organism>
<dbReference type="InterPro" id="IPR041127">
    <property type="entry name" value="PET_hydrolase/cutinase-like"/>
</dbReference>
<sequence>MAPTVGAPDSAGLRCSAVTPTQSTRRPTGPSARSATGPAARPTATKSVKDAVAELSRPGPHEVLRGDLGLVGMPGVVFAPAEGLGLPAVAFGHDWLQPPNRYADLLRHLASWGIVAAAPGSHRGMLPSHARFSADLRTALDVCAGVRLGDGRISVDSRRMAVAGHGIGGGAALLAAASHPRVAAVVTLAPAQTHPSALEAARSVSAPTLHIVAGKDTVAPPAGHAEPLAAAAGGPVWRRTLSKAGHTGFLEGKHWSDLLLSGSPDGKTRRLTRALVTAFLLYHLNDEDRVELVVDGKVPGTELAPR</sequence>
<dbReference type="AlphaFoldDB" id="A0A848DMA2"/>
<feature type="domain" description="PET hydrolase/cutinase-like" evidence="2">
    <location>
        <begin position="133"/>
        <end position="228"/>
    </location>
</feature>
<comment type="caution">
    <text evidence="3">The sequence shown here is derived from an EMBL/GenBank/DDBJ whole genome shotgun (WGS) entry which is preliminary data.</text>
</comment>
<name>A0A848DMA2_9PSEU</name>
<dbReference type="SUPFAM" id="SSF53474">
    <property type="entry name" value="alpha/beta-Hydrolases"/>
    <property type="match status" value="1"/>
</dbReference>
<keyword evidence="3" id="KW-0378">Hydrolase</keyword>
<dbReference type="Proteomes" id="UP000586918">
    <property type="component" value="Unassembled WGS sequence"/>
</dbReference>
<keyword evidence="4" id="KW-1185">Reference proteome</keyword>
<dbReference type="PANTHER" id="PTHR33428">
    <property type="entry name" value="CHLOROPHYLLASE-2, CHLOROPLASTIC"/>
    <property type="match status" value="1"/>
</dbReference>
<dbReference type="PANTHER" id="PTHR33428:SF14">
    <property type="entry name" value="CARBOXYLESTERASE TYPE B DOMAIN-CONTAINING PROTEIN"/>
    <property type="match status" value="1"/>
</dbReference>
<dbReference type="Pfam" id="PF12740">
    <property type="entry name" value="PETase"/>
    <property type="match status" value="1"/>
</dbReference>
<dbReference type="EMBL" id="JAAXKZ010000085">
    <property type="protein sequence ID" value="NMH93852.1"/>
    <property type="molecule type" value="Genomic_DNA"/>
</dbReference>
<reference evidence="3 4" key="1">
    <citation type="submission" date="2020-04" db="EMBL/GenBank/DDBJ databases">
        <authorList>
            <person name="Klaysubun C."/>
            <person name="Duangmal K."/>
            <person name="Lipun K."/>
        </authorList>
    </citation>
    <scope>NUCLEOTIDE SEQUENCE [LARGE SCALE GENOMIC DNA]</scope>
    <source>
        <strain evidence="3 4">DSM 45300</strain>
    </source>
</reference>
<dbReference type="Gene3D" id="3.40.50.1820">
    <property type="entry name" value="alpha/beta hydrolase"/>
    <property type="match status" value="1"/>
</dbReference>
<proteinExistence type="predicted"/>
<dbReference type="InterPro" id="IPR029058">
    <property type="entry name" value="AB_hydrolase_fold"/>
</dbReference>
<accession>A0A848DMA2</accession>
<evidence type="ECO:0000259" key="2">
    <source>
        <dbReference type="Pfam" id="PF12740"/>
    </source>
</evidence>
<evidence type="ECO:0000256" key="1">
    <source>
        <dbReference type="SAM" id="MobiDB-lite"/>
    </source>
</evidence>
<feature type="compositionally biased region" description="Polar residues" evidence="1">
    <location>
        <begin position="18"/>
        <end position="34"/>
    </location>
</feature>
<evidence type="ECO:0000313" key="4">
    <source>
        <dbReference type="Proteomes" id="UP000586918"/>
    </source>
</evidence>
<evidence type="ECO:0000313" key="3">
    <source>
        <dbReference type="EMBL" id="NMH93852.1"/>
    </source>
</evidence>
<protein>
    <submittedName>
        <fullName evidence="3">Alpha/beta hydrolase</fullName>
    </submittedName>
</protein>